<dbReference type="InterPro" id="IPR020579">
    <property type="entry name" value="Exonuc_VII_lsu_C"/>
</dbReference>
<dbReference type="InterPro" id="IPR003753">
    <property type="entry name" value="Exonuc_VII_L"/>
</dbReference>
<evidence type="ECO:0000256" key="2">
    <source>
        <dbReference type="ARBA" id="ARBA00022722"/>
    </source>
</evidence>
<proteinExistence type="inferred from homology"/>
<dbReference type="Pfam" id="PF02601">
    <property type="entry name" value="Exonuc_VII_L"/>
    <property type="match status" value="1"/>
</dbReference>
<protein>
    <recommendedName>
        <fullName evidence="5">Exodeoxyribonuclease 7 large subunit</fullName>
        <ecNumber evidence="5">3.1.11.6</ecNumber>
    </recommendedName>
    <alternativeName>
        <fullName evidence="5">Exodeoxyribonuclease VII large subunit</fullName>
        <shortName evidence="5">Exonuclease VII large subunit</shortName>
    </alternativeName>
</protein>
<organism evidence="10 11">
    <name type="scientific">Aquisalimonas asiatica</name>
    <dbReference type="NCBI Taxonomy" id="406100"/>
    <lineage>
        <taxon>Bacteria</taxon>
        <taxon>Pseudomonadati</taxon>
        <taxon>Pseudomonadota</taxon>
        <taxon>Gammaproteobacteria</taxon>
        <taxon>Chromatiales</taxon>
        <taxon>Ectothiorhodospiraceae</taxon>
        <taxon>Aquisalimonas</taxon>
    </lineage>
</organism>
<evidence type="ECO:0000259" key="9">
    <source>
        <dbReference type="Pfam" id="PF13742"/>
    </source>
</evidence>
<name>A0A1H8PPL7_9GAMM</name>
<evidence type="ECO:0000256" key="3">
    <source>
        <dbReference type="ARBA" id="ARBA00022801"/>
    </source>
</evidence>
<keyword evidence="7" id="KW-0175">Coiled coil</keyword>
<sequence length="471" mass="52879">MTRCRAPVRLCGMNASTSTTSTADRPVITVSRLNREVRELLEQGLPPVWVEGELSNLARPASGHLYFSLKDDRAQIRCAMFRSRNQLVRFRPENGQQVVVRGRIGLYEPRGDYQLIVESMEEAGDGALRRQFEALRQKLEAEGLFAADRKRALPTLPRRIGVITSPSGAAVRDVLQVLQRRFPAIPVLIYPVPVQGKEAAQAIRAMLAHAVERAEVDVLLLTRGGGSLEDLWSFNDEALARAIADCPLPVVSAVGHEVDVTIADLVADRRAPTPSAAAELLSPDSAAWMRQFETAAERLQFVQERRQQQEAQRLDHLLKRLQQQHPGRRLREHGQRLKELGVRLDQAWRTGQRLRFTALEQARSRLGSASPGRDIIRGRERTDDLKRRLNAAQHHLLERSRERLGAVTRTLETVSPLATVSRGYAIVQRPDDGAVIRNAKDLNPGDPFTARLAQGRIHGRVERVHDEENWT</sequence>
<reference evidence="10 11" key="1">
    <citation type="submission" date="2016-10" db="EMBL/GenBank/DDBJ databases">
        <authorList>
            <person name="de Groot N.N."/>
        </authorList>
    </citation>
    <scope>NUCLEOTIDE SEQUENCE [LARGE SCALE GENOMIC DNA]</scope>
    <source>
        <strain evidence="10 11">CGMCC 1.6291</strain>
    </source>
</reference>
<dbReference type="GO" id="GO:0008855">
    <property type="term" value="F:exodeoxyribonuclease VII activity"/>
    <property type="evidence" value="ECO:0007669"/>
    <property type="project" value="UniProtKB-UniRule"/>
</dbReference>
<comment type="subcellular location">
    <subcellularLocation>
        <location evidence="5 6">Cytoplasm</location>
    </subcellularLocation>
</comment>
<accession>A0A1H8PPL7</accession>
<keyword evidence="2 5" id="KW-0540">Nuclease</keyword>
<evidence type="ECO:0000259" key="8">
    <source>
        <dbReference type="Pfam" id="PF02601"/>
    </source>
</evidence>
<evidence type="ECO:0000256" key="5">
    <source>
        <dbReference type="HAMAP-Rule" id="MF_00378"/>
    </source>
</evidence>
<dbReference type="GO" id="GO:0005737">
    <property type="term" value="C:cytoplasm"/>
    <property type="evidence" value="ECO:0007669"/>
    <property type="project" value="UniProtKB-SubCell"/>
</dbReference>
<dbReference type="PANTHER" id="PTHR30008:SF0">
    <property type="entry name" value="EXODEOXYRIBONUCLEASE 7 LARGE SUBUNIT"/>
    <property type="match status" value="1"/>
</dbReference>
<dbReference type="GO" id="GO:0006308">
    <property type="term" value="P:DNA catabolic process"/>
    <property type="evidence" value="ECO:0007669"/>
    <property type="project" value="UniProtKB-UniRule"/>
</dbReference>
<keyword evidence="11" id="KW-1185">Reference proteome</keyword>
<gene>
    <name evidence="5" type="primary">xseA</name>
    <name evidence="10" type="ORF">SAMN04488052_10160</name>
</gene>
<dbReference type="AlphaFoldDB" id="A0A1H8PPL7"/>
<evidence type="ECO:0000313" key="10">
    <source>
        <dbReference type="EMBL" id="SEO43473.1"/>
    </source>
</evidence>
<comment type="function">
    <text evidence="5">Bidirectionally degrades single-stranded DNA into large acid-insoluble oligonucleotides, which are then degraded further into small acid-soluble oligonucleotides.</text>
</comment>
<dbReference type="Pfam" id="PF13742">
    <property type="entry name" value="tRNA_anti_2"/>
    <property type="match status" value="1"/>
</dbReference>
<dbReference type="InterPro" id="IPR025824">
    <property type="entry name" value="OB-fold_nuc-bd_dom"/>
</dbReference>
<dbReference type="GO" id="GO:0003676">
    <property type="term" value="F:nucleic acid binding"/>
    <property type="evidence" value="ECO:0007669"/>
    <property type="project" value="InterPro"/>
</dbReference>
<dbReference type="CDD" id="cd04489">
    <property type="entry name" value="ExoVII_LU_OBF"/>
    <property type="match status" value="1"/>
</dbReference>
<dbReference type="PANTHER" id="PTHR30008">
    <property type="entry name" value="EXODEOXYRIBONUCLEASE 7 LARGE SUBUNIT"/>
    <property type="match status" value="1"/>
</dbReference>
<keyword evidence="3 5" id="KW-0378">Hydrolase</keyword>
<comment type="catalytic activity">
    <reaction evidence="5 6">
        <text>Exonucleolytic cleavage in either 5'- to 3'- or 3'- to 5'-direction to yield nucleoside 5'-phosphates.</text>
        <dbReference type="EC" id="3.1.11.6"/>
    </reaction>
</comment>
<dbReference type="NCBIfam" id="TIGR00237">
    <property type="entry name" value="xseA"/>
    <property type="match status" value="1"/>
</dbReference>
<dbReference type="STRING" id="406100.SAMN04488052_10160"/>
<feature type="coiled-coil region" evidence="7">
    <location>
        <begin position="292"/>
        <end position="324"/>
    </location>
</feature>
<keyword evidence="4 5" id="KW-0269">Exonuclease</keyword>
<evidence type="ECO:0000256" key="1">
    <source>
        <dbReference type="ARBA" id="ARBA00022490"/>
    </source>
</evidence>
<feature type="domain" description="Exonuclease VII large subunit C-terminal" evidence="8">
    <location>
        <begin position="144"/>
        <end position="458"/>
    </location>
</feature>
<dbReference type="Proteomes" id="UP000199657">
    <property type="component" value="Unassembled WGS sequence"/>
</dbReference>
<evidence type="ECO:0000256" key="7">
    <source>
        <dbReference type="SAM" id="Coils"/>
    </source>
</evidence>
<evidence type="ECO:0000313" key="11">
    <source>
        <dbReference type="Proteomes" id="UP000199657"/>
    </source>
</evidence>
<dbReference type="EMBL" id="FOEG01000001">
    <property type="protein sequence ID" value="SEO43473.1"/>
    <property type="molecule type" value="Genomic_DNA"/>
</dbReference>
<evidence type="ECO:0000256" key="6">
    <source>
        <dbReference type="RuleBase" id="RU004355"/>
    </source>
</evidence>
<dbReference type="EC" id="3.1.11.6" evidence="5"/>
<comment type="subunit">
    <text evidence="5">Heterooligomer composed of large and small subunits.</text>
</comment>
<dbReference type="HAMAP" id="MF_00378">
    <property type="entry name" value="Exonuc_7_L"/>
    <property type="match status" value="1"/>
</dbReference>
<keyword evidence="1 5" id="KW-0963">Cytoplasm</keyword>
<evidence type="ECO:0000256" key="4">
    <source>
        <dbReference type="ARBA" id="ARBA00022839"/>
    </source>
</evidence>
<dbReference type="GO" id="GO:0009318">
    <property type="term" value="C:exodeoxyribonuclease VII complex"/>
    <property type="evidence" value="ECO:0007669"/>
    <property type="project" value="UniProtKB-UniRule"/>
</dbReference>
<comment type="similarity">
    <text evidence="5 6">Belongs to the XseA family.</text>
</comment>
<feature type="domain" description="OB-fold nucleic acid binding" evidence="9">
    <location>
        <begin position="28"/>
        <end position="121"/>
    </location>
</feature>